<dbReference type="EMBL" id="JAHLQJ010000005">
    <property type="protein sequence ID" value="MBU5671648.1"/>
    <property type="molecule type" value="Genomic_DNA"/>
</dbReference>
<dbReference type="InterPro" id="IPR049046">
    <property type="entry name" value="Beta-AFase-like_GH127_middle"/>
</dbReference>
<feature type="domain" description="Non-reducing end beta-L-arabinofuranosidase-like GH127 catalytic" evidence="1">
    <location>
        <begin position="65"/>
        <end position="380"/>
    </location>
</feature>
<dbReference type="InterPro" id="IPR049174">
    <property type="entry name" value="Beta-AFase-like"/>
</dbReference>
<dbReference type="PANTHER" id="PTHR43465:SF2">
    <property type="entry name" value="DUF1680 DOMAIN PROTEIN (AFU_ORTHOLOGUE AFUA_1G08910)"/>
    <property type="match status" value="1"/>
</dbReference>
<keyword evidence="4" id="KW-1185">Reference proteome</keyword>
<dbReference type="Pfam" id="PF07944">
    <property type="entry name" value="Beta-AFase-like_GH127_cat"/>
    <property type="match status" value="1"/>
</dbReference>
<dbReference type="RefSeq" id="WP_216478214.1">
    <property type="nucleotide sequence ID" value="NZ_JAHLQJ010000005.1"/>
</dbReference>
<evidence type="ECO:0000313" key="4">
    <source>
        <dbReference type="Proteomes" id="UP000743001"/>
    </source>
</evidence>
<keyword evidence="3" id="KW-0378">Hydrolase</keyword>
<accession>A0ABS6FN89</accession>
<sequence>MKEKLYGSKFESLPLGAIKPSGWLRDQLRIQADGLTGHLEEHWNDVGPDNGWIGGSGESWERGPYYLDGLIPLAYVLEDENLISKAKRWVEWALTSQREDGSFGPAGIETVNQDVDKQQDWWHYMIMLKVLTQYAEATDDERVVPFLEKFFSFAGRTMEAMPLRGWAQTRGADMLLSILWLYQRNEDERLLELAKRVAEQTTEWNDIFHDFPFWRKVESWDWTTHVVNVAMGIKMPGVMYELGGQPRDRQAVIRGIDALMTYHGQAHGMFSGDEWLSGTHPSQGVELCAVVEYMFSMEQLIRIFGDGHFGDILERVAFNALPAAISPDWTSHQYDQQVNQIMCNCAPRNWSNGPEANLFGLEPNFGCCTANMHQGWPKLTSHLWMSDRSGGLAAVSYAPCTVNATVGKGTQAVLEVSGQYPFRDSVQISLQLEQPDAFAVSLRIPGWCTAPVVSINGESAQGHAELGYLKLVREWRDSDVITIHFNAAPVITTRNLYAASIERGPLVYVLPVKENWMLLQEREMFHDWEVYPASPWKYGLLADTEFEHTEYEIPYQPFLAAEAPVRLKVKGQLVREWKMEGNNAGTPPMHPDTSGQPVKALELVPYGSARLRIGEFPLIGLRKTRV</sequence>
<protein>
    <submittedName>
        <fullName evidence="3">Glycoside hydrolase family 127 protein</fullName>
    </submittedName>
</protein>
<feature type="domain" description="Non-reducing end beta-L-arabinofuranosidase-like GH127 middle" evidence="2">
    <location>
        <begin position="396"/>
        <end position="486"/>
    </location>
</feature>
<dbReference type="PANTHER" id="PTHR43465">
    <property type="entry name" value="DUF1680 DOMAIN PROTEIN (AFU_ORTHOLOGUE AFUA_1G08910)"/>
    <property type="match status" value="1"/>
</dbReference>
<name>A0ABS6FN89_9BACL</name>
<evidence type="ECO:0000259" key="1">
    <source>
        <dbReference type="Pfam" id="PF07944"/>
    </source>
</evidence>
<reference evidence="3 4" key="1">
    <citation type="submission" date="2021-06" db="EMBL/GenBank/DDBJ databases">
        <authorList>
            <person name="Sun Q."/>
            <person name="Li D."/>
        </authorList>
    </citation>
    <scope>NUCLEOTIDE SEQUENCE [LARGE SCALE GENOMIC DNA]</scope>
    <source>
        <strain evidence="3 4">MSJ-6</strain>
    </source>
</reference>
<proteinExistence type="predicted"/>
<dbReference type="Pfam" id="PF20736">
    <property type="entry name" value="Glyco_hydro127M"/>
    <property type="match status" value="1"/>
</dbReference>
<evidence type="ECO:0000313" key="3">
    <source>
        <dbReference type="EMBL" id="MBU5671648.1"/>
    </source>
</evidence>
<organism evidence="3 4">
    <name type="scientific">Paenibacillus brevis</name>
    <dbReference type="NCBI Taxonomy" id="2841508"/>
    <lineage>
        <taxon>Bacteria</taxon>
        <taxon>Bacillati</taxon>
        <taxon>Bacillota</taxon>
        <taxon>Bacilli</taxon>
        <taxon>Bacillales</taxon>
        <taxon>Paenibacillaceae</taxon>
        <taxon>Paenibacillus</taxon>
    </lineage>
</organism>
<gene>
    <name evidence="3" type="ORF">KQJ23_07350</name>
</gene>
<evidence type="ECO:0000259" key="2">
    <source>
        <dbReference type="Pfam" id="PF20736"/>
    </source>
</evidence>
<comment type="caution">
    <text evidence="3">The sequence shown here is derived from an EMBL/GenBank/DDBJ whole genome shotgun (WGS) entry which is preliminary data.</text>
</comment>
<dbReference type="Proteomes" id="UP000743001">
    <property type="component" value="Unassembled WGS sequence"/>
</dbReference>
<dbReference type="InterPro" id="IPR012878">
    <property type="entry name" value="Beta-AFase-like_GH127_cat"/>
</dbReference>
<dbReference type="GO" id="GO:0016787">
    <property type="term" value="F:hydrolase activity"/>
    <property type="evidence" value="ECO:0007669"/>
    <property type="project" value="UniProtKB-KW"/>
</dbReference>